<evidence type="ECO:0000313" key="8">
    <source>
        <dbReference type="Proteomes" id="UP000034189"/>
    </source>
</evidence>
<evidence type="ECO:0000256" key="1">
    <source>
        <dbReference type="ARBA" id="ARBA00011073"/>
    </source>
</evidence>
<comment type="similarity">
    <text evidence="1 5">Belongs to the peptidase S8 family.</text>
</comment>
<reference evidence="7 8" key="2">
    <citation type="journal article" date="2016" name="Genome Announc.">
        <title>Genome Sequence of a Gram-Positive Diazotroph, Paenibacillus durus Type Strain ATCC 35681.</title>
        <authorList>
            <person name="Halim M.A."/>
            <person name="Rahman A.Y."/>
            <person name="Sim K.S."/>
            <person name="Yam H.C."/>
            <person name="Rahim A.A."/>
            <person name="Ghazali A.H."/>
            <person name="Najimudin N."/>
        </authorList>
    </citation>
    <scope>NUCLEOTIDE SEQUENCE [LARGE SCALE GENOMIC DNA]</scope>
    <source>
        <strain evidence="7 8">ATCC 35681</strain>
    </source>
</reference>
<name>A0A0F7FD20_PAEDU</name>
<feature type="active site" description="Charge relay system" evidence="5">
    <location>
        <position position="538"/>
    </location>
</feature>
<dbReference type="AlphaFoldDB" id="A0A0F7FD20"/>
<dbReference type="CDD" id="cd04847">
    <property type="entry name" value="Peptidases_S8_Subtilisin_like_2"/>
    <property type="match status" value="1"/>
</dbReference>
<reference evidence="7 8" key="1">
    <citation type="submission" date="2015-03" db="EMBL/GenBank/DDBJ databases">
        <authorList>
            <person name="Abdul Halim M."/>
        </authorList>
    </citation>
    <scope>NUCLEOTIDE SEQUENCE [LARGE SCALE GENOMIC DNA]</scope>
    <source>
        <strain evidence="7 8">ATCC 35681</strain>
    </source>
</reference>
<dbReference type="InterPro" id="IPR023828">
    <property type="entry name" value="Peptidase_S8_Ser-AS"/>
</dbReference>
<dbReference type="InterPro" id="IPR036852">
    <property type="entry name" value="Peptidase_S8/S53_dom_sf"/>
</dbReference>
<dbReference type="EMBL" id="CP011114">
    <property type="protein sequence ID" value="AKG36315.1"/>
    <property type="molecule type" value="Genomic_DNA"/>
</dbReference>
<gene>
    <name evidence="7" type="ORF">VK70_18555</name>
</gene>
<feature type="active site" description="Charge relay system" evidence="5">
    <location>
        <position position="338"/>
    </location>
</feature>
<evidence type="ECO:0000256" key="2">
    <source>
        <dbReference type="ARBA" id="ARBA00022670"/>
    </source>
</evidence>
<dbReference type="PANTHER" id="PTHR43806">
    <property type="entry name" value="PEPTIDASE S8"/>
    <property type="match status" value="1"/>
</dbReference>
<proteinExistence type="inferred from homology"/>
<dbReference type="SUPFAM" id="SSF52743">
    <property type="entry name" value="Subtilisin-like"/>
    <property type="match status" value="1"/>
</dbReference>
<protein>
    <recommendedName>
        <fullName evidence="6">Peptidase S8/S53 domain-containing protein</fullName>
    </recommendedName>
</protein>
<keyword evidence="3 5" id="KW-0378">Hydrolase</keyword>
<sequence>MTLSDEKYPAKLVSLRPSDFEYGRTPVPIPAPARWEYETREQIVRHFQSLIYQLKIITQTYLPTAKAKLTSRRSYAYPIVLKMNKLAKSHRPDQILKELSSEVIAVHALGKIIVAITEDYLKQFIIMIDELIKIVPKKREDWIVWGKSKSGAPVQSVEKEKNREYDLIHELTCIDVIQAYSANEVLEAMGAEDYKACEKDGEFKVRFFSYDDQMDREVLFNFTSYFHHRGLENQKINRLKYSHNLSTYTIPYVNQEIIQQMASFPGVESISSFTRFRVTNANLMQDTQVLDVVQPEQGKTYPKVALVDSGIGSSNAHLAPWIESEEVYVPFNRQDNYHGEFVGGLLIYAHLANPFLKDVVDTGVKVLDVIVLPNKKYESIREDDLIDALEDALRTYSKEFRVWNLSLGSSRLCSGMISEFTASIDELQDRFKVSFVIAAGNYMEMRNVWPIKDPFLNEMDRISLPADSIRAITVGAVAYNNDSTNLVSKGEAVPYSRRGPGVGLSIKPDVVHYSGNPDNFPIHSIDTFGHIVSDYGTSFSVPLVSAVLAECYEQFPGTLTKTMAKALLLHGSKHPATKKYITTLNDHYLYGFGLPRRINDVLYGNEHEITLIFEGKLNPTQNRNWIRISDFPFPESLHDGGKIRGEILATVVYEPHLNPQRGSEYCRANLDFRLRTSRAKGGYDTITKGSSAGEGSDSAMWEKDQMTRELKWSAAKQFVFKAPRGREGSSDIRLELYPTWRNLSEKKEIPFAIVITIRDPKKEAPVYNDVSKALLMSFQSNDVKLRYEPTRISSRGRS</sequence>
<organism evidence="7 8">
    <name type="scientific">Paenibacillus durus ATCC 35681</name>
    <dbReference type="NCBI Taxonomy" id="1333534"/>
    <lineage>
        <taxon>Bacteria</taxon>
        <taxon>Bacillati</taxon>
        <taxon>Bacillota</taxon>
        <taxon>Bacilli</taxon>
        <taxon>Bacillales</taxon>
        <taxon>Paenibacillaceae</taxon>
        <taxon>Paenibacillus</taxon>
    </lineage>
</organism>
<evidence type="ECO:0000259" key="6">
    <source>
        <dbReference type="Pfam" id="PF00082"/>
    </source>
</evidence>
<evidence type="ECO:0000256" key="3">
    <source>
        <dbReference type="ARBA" id="ARBA00022801"/>
    </source>
</evidence>
<evidence type="ECO:0000256" key="5">
    <source>
        <dbReference type="PROSITE-ProRule" id="PRU01240"/>
    </source>
</evidence>
<dbReference type="PROSITE" id="PS00138">
    <property type="entry name" value="SUBTILASE_SER"/>
    <property type="match status" value="1"/>
</dbReference>
<keyword evidence="4 5" id="KW-0720">Serine protease</keyword>
<keyword evidence="2 5" id="KW-0645">Protease</keyword>
<dbReference type="PROSITE" id="PS51892">
    <property type="entry name" value="SUBTILASE"/>
    <property type="match status" value="1"/>
</dbReference>
<evidence type="ECO:0000313" key="7">
    <source>
        <dbReference type="EMBL" id="AKG36315.1"/>
    </source>
</evidence>
<dbReference type="GO" id="GO:0004252">
    <property type="term" value="F:serine-type endopeptidase activity"/>
    <property type="evidence" value="ECO:0007669"/>
    <property type="project" value="UniProtKB-UniRule"/>
</dbReference>
<feature type="active site" description="Charge relay system" evidence="5">
    <location>
        <position position="308"/>
    </location>
</feature>
<dbReference type="Pfam" id="PF00082">
    <property type="entry name" value="Peptidase_S8"/>
    <property type="match status" value="1"/>
</dbReference>
<accession>A0A0F7FD20</accession>
<evidence type="ECO:0000256" key="4">
    <source>
        <dbReference type="ARBA" id="ARBA00022825"/>
    </source>
</evidence>
<dbReference type="InterPro" id="IPR000209">
    <property type="entry name" value="Peptidase_S8/S53_dom"/>
</dbReference>
<dbReference type="Proteomes" id="UP000034189">
    <property type="component" value="Chromosome"/>
</dbReference>
<dbReference type="PANTHER" id="PTHR43806:SF11">
    <property type="entry name" value="CEREVISIN-RELATED"/>
    <property type="match status" value="1"/>
</dbReference>
<dbReference type="HOGENOM" id="CLU_018676_1_0_9"/>
<dbReference type="PATRIC" id="fig|1333534.5.peg.4096"/>
<dbReference type="InterPro" id="IPR050131">
    <property type="entry name" value="Peptidase_S8_subtilisin-like"/>
</dbReference>
<dbReference type="GO" id="GO:0006508">
    <property type="term" value="P:proteolysis"/>
    <property type="evidence" value="ECO:0007669"/>
    <property type="project" value="UniProtKB-KW"/>
</dbReference>
<feature type="domain" description="Peptidase S8/S53" evidence="6">
    <location>
        <begin position="302"/>
        <end position="593"/>
    </location>
</feature>
<dbReference type="InterPro" id="IPR034074">
    <property type="entry name" value="Y4bN_pept_dom"/>
</dbReference>
<dbReference type="Gene3D" id="3.40.50.200">
    <property type="entry name" value="Peptidase S8/S53 domain"/>
    <property type="match status" value="1"/>
</dbReference>